<evidence type="ECO:0000313" key="3">
    <source>
        <dbReference type="Proteomes" id="UP000051164"/>
    </source>
</evidence>
<keyword evidence="1" id="KW-0812">Transmembrane</keyword>
<keyword evidence="1" id="KW-1133">Transmembrane helix</keyword>
<organism evidence="2 3">
    <name type="scientific">Lentilactobacillus kefiri DSM 20587 = JCM 5818</name>
    <dbReference type="NCBI Taxonomy" id="1423764"/>
    <lineage>
        <taxon>Bacteria</taxon>
        <taxon>Bacillati</taxon>
        <taxon>Bacillota</taxon>
        <taxon>Bacilli</taxon>
        <taxon>Lactobacillales</taxon>
        <taxon>Lactobacillaceae</taxon>
        <taxon>Lentilactobacillus</taxon>
    </lineage>
</organism>
<keyword evidence="1" id="KW-0472">Membrane</keyword>
<sequence length="50" mass="5852">MKFIEHFLDGSSLNVVIAVTLPIYYIFETVNLFLKPLTDHNKQIILKKVF</sequence>
<gene>
    <name evidence="2" type="ORF">FC95_GL000907</name>
</gene>
<evidence type="ECO:0000256" key="1">
    <source>
        <dbReference type="SAM" id="Phobius"/>
    </source>
</evidence>
<name>A0A8E1V247_LENKE</name>
<dbReference type="Proteomes" id="UP000051164">
    <property type="component" value="Unassembled WGS sequence"/>
</dbReference>
<protein>
    <submittedName>
        <fullName evidence="2">Uncharacterized protein</fullName>
    </submittedName>
</protein>
<proteinExistence type="predicted"/>
<dbReference type="AlphaFoldDB" id="A0A8E1V247"/>
<dbReference type="EMBL" id="AYYV01000019">
    <property type="protein sequence ID" value="KRM53268.1"/>
    <property type="molecule type" value="Genomic_DNA"/>
</dbReference>
<reference evidence="2 3" key="1">
    <citation type="journal article" date="2015" name="Genome Announc.">
        <title>Expanding the biotechnology potential of lactobacilli through comparative genomics of 213 strains and associated genera.</title>
        <authorList>
            <person name="Sun Z."/>
            <person name="Harris H.M."/>
            <person name="McCann A."/>
            <person name="Guo C."/>
            <person name="Argimon S."/>
            <person name="Zhang W."/>
            <person name="Yang X."/>
            <person name="Jeffery I.B."/>
            <person name="Cooney J.C."/>
            <person name="Kagawa T.F."/>
            <person name="Liu W."/>
            <person name="Song Y."/>
            <person name="Salvetti E."/>
            <person name="Wrobel A."/>
            <person name="Rasinkangas P."/>
            <person name="Parkhill J."/>
            <person name="Rea M.C."/>
            <person name="O'Sullivan O."/>
            <person name="Ritari J."/>
            <person name="Douillard F.P."/>
            <person name="Paul Ross R."/>
            <person name="Yang R."/>
            <person name="Briner A.E."/>
            <person name="Felis G.E."/>
            <person name="de Vos W.M."/>
            <person name="Barrangou R."/>
            <person name="Klaenhammer T.R."/>
            <person name="Caufield P.W."/>
            <person name="Cui Y."/>
            <person name="Zhang H."/>
            <person name="O'Toole P.W."/>
        </authorList>
    </citation>
    <scope>NUCLEOTIDE SEQUENCE [LARGE SCALE GENOMIC DNA]</scope>
    <source>
        <strain evidence="2 3">DSM 20587</strain>
    </source>
</reference>
<accession>A0A8E1V247</accession>
<feature type="transmembrane region" description="Helical" evidence="1">
    <location>
        <begin position="7"/>
        <end position="27"/>
    </location>
</feature>
<evidence type="ECO:0000313" key="2">
    <source>
        <dbReference type="EMBL" id="KRM53268.1"/>
    </source>
</evidence>
<comment type="caution">
    <text evidence="2">The sequence shown here is derived from an EMBL/GenBank/DDBJ whole genome shotgun (WGS) entry which is preliminary data.</text>
</comment>